<comment type="caution">
    <text evidence="2">The sequence shown here is derived from an EMBL/GenBank/DDBJ whole genome shotgun (WGS) entry which is preliminary data.</text>
</comment>
<dbReference type="Pfam" id="PF14040">
    <property type="entry name" value="DNase_NucA_NucB"/>
    <property type="match status" value="1"/>
</dbReference>
<dbReference type="InterPro" id="IPR029476">
    <property type="entry name" value="DNase_NucA_NucB"/>
</dbReference>
<dbReference type="Proteomes" id="UP000542674">
    <property type="component" value="Unassembled WGS sequence"/>
</dbReference>
<evidence type="ECO:0000259" key="1">
    <source>
        <dbReference type="Pfam" id="PF14040"/>
    </source>
</evidence>
<sequence length="357" mass="40172">MLTHKDSVGVHPAASNAEYDYYAPSECGAFDPRQDEQEVRRKNHFAFCLVSRPRYRFYRYIGRFPVLVGEATFRIMLIGYGERGVRRMRFELDVDDWDGWGFQRDEAPLEIKTTCLNLPQAECDTVGGGRASTIRDWKVRGYDYATFVTARSPGGGDGANYDQDKVNYHQMRLEIVAPTGSGRFDQSFRCDSATYAGGGACIFHEVEAVMQYRLSGDGVDEIAAHIKKAQEDPGSMYPGGAGTAIPGGYTSGRPLTRLYSGMDDESRRYYDANNRIARNTCEKFDPNYGKPGLQCDEYPFRSTWEGAYSTAVDPQSRWKYSARMVDGDQNGKAGSDLGVWYTQDHILAKDAFWVSIR</sequence>
<dbReference type="EMBL" id="JACHJS010000001">
    <property type="protein sequence ID" value="MBB4968836.1"/>
    <property type="molecule type" value="Genomic_DNA"/>
</dbReference>
<proteinExistence type="predicted"/>
<reference evidence="2 3" key="1">
    <citation type="submission" date="2020-08" db="EMBL/GenBank/DDBJ databases">
        <title>Sequencing the genomes of 1000 actinobacteria strains.</title>
        <authorList>
            <person name="Klenk H.-P."/>
        </authorList>
    </citation>
    <scope>NUCLEOTIDE SEQUENCE [LARGE SCALE GENOMIC DNA]</scope>
    <source>
        <strain evidence="2 3">DSM 45084</strain>
    </source>
</reference>
<name>A0A7W7WZC4_9PSEU</name>
<evidence type="ECO:0000313" key="3">
    <source>
        <dbReference type="Proteomes" id="UP000542674"/>
    </source>
</evidence>
<accession>A0A7W7WZC4</accession>
<protein>
    <recommendedName>
        <fullName evidence="1">Deoxyribonuclease NucA/NucB domain-containing protein</fullName>
    </recommendedName>
</protein>
<evidence type="ECO:0000313" key="2">
    <source>
        <dbReference type="EMBL" id="MBB4968836.1"/>
    </source>
</evidence>
<gene>
    <name evidence="2" type="ORF">F4559_006195</name>
</gene>
<dbReference type="RefSeq" id="WP_184674580.1">
    <property type="nucleotide sequence ID" value="NZ_BAABAI010000043.1"/>
</dbReference>
<feature type="domain" description="Deoxyribonuclease NucA/NucB" evidence="1">
    <location>
        <begin position="263"/>
        <end position="354"/>
    </location>
</feature>
<keyword evidence="3" id="KW-1185">Reference proteome</keyword>
<dbReference type="AlphaFoldDB" id="A0A7W7WZC4"/>
<organism evidence="2 3">
    <name type="scientific">Saccharothrix violaceirubra</name>
    <dbReference type="NCBI Taxonomy" id="413306"/>
    <lineage>
        <taxon>Bacteria</taxon>
        <taxon>Bacillati</taxon>
        <taxon>Actinomycetota</taxon>
        <taxon>Actinomycetes</taxon>
        <taxon>Pseudonocardiales</taxon>
        <taxon>Pseudonocardiaceae</taxon>
        <taxon>Saccharothrix</taxon>
    </lineage>
</organism>